<feature type="signal peptide" evidence="8">
    <location>
        <begin position="1"/>
        <end position="24"/>
    </location>
</feature>
<gene>
    <name evidence="10" type="primary">pstS</name>
    <name evidence="10" type="ORF">FNZ56_04840</name>
</gene>
<dbReference type="GO" id="GO:0043190">
    <property type="term" value="C:ATP-binding cassette (ABC) transporter complex"/>
    <property type="evidence" value="ECO:0007669"/>
    <property type="project" value="InterPro"/>
</dbReference>
<dbReference type="GO" id="GO:0042301">
    <property type="term" value="F:phosphate ion binding"/>
    <property type="evidence" value="ECO:0007669"/>
    <property type="project" value="InterPro"/>
</dbReference>
<dbReference type="Proteomes" id="UP000315891">
    <property type="component" value="Chromosome"/>
</dbReference>
<feature type="domain" description="PBP" evidence="9">
    <location>
        <begin position="22"/>
        <end position="306"/>
    </location>
</feature>
<keyword evidence="5 7" id="KW-0813">Transport</keyword>
<dbReference type="SUPFAM" id="SSF53850">
    <property type="entry name" value="Periplasmic binding protein-like II"/>
    <property type="match status" value="1"/>
</dbReference>
<comment type="function">
    <text evidence="1 7">Part of the ABC transporter complex PstSACB involved in phosphate import.</text>
</comment>
<dbReference type="NCBIfam" id="TIGR00975">
    <property type="entry name" value="3a0107s03"/>
    <property type="match status" value="1"/>
</dbReference>
<dbReference type="RefSeq" id="WP_143878751.1">
    <property type="nucleotide sequence ID" value="NZ_BAABLZ010000001.1"/>
</dbReference>
<keyword evidence="11" id="KW-1185">Reference proteome</keyword>
<keyword evidence="6 7" id="KW-0592">Phosphate transport</keyword>
<feature type="chain" id="PRO_5021943675" description="Phosphate-binding protein PstS" evidence="8">
    <location>
        <begin position="25"/>
        <end position="339"/>
    </location>
</feature>
<dbReference type="InterPro" id="IPR005673">
    <property type="entry name" value="ABC_phos-bd_PstS"/>
</dbReference>
<dbReference type="AlphaFoldDB" id="A0A516V3Y6"/>
<name>A0A516V3Y6_9GAMM</name>
<evidence type="ECO:0000256" key="8">
    <source>
        <dbReference type="SAM" id="SignalP"/>
    </source>
</evidence>
<evidence type="ECO:0000313" key="10">
    <source>
        <dbReference type="EMBL" id="QDQ73238.1"/>
    </source>
</evidence>
<evidence type="ECO:0000256" key="5">
    <source>
        <dbReference type="ARBA" id="ARBA00022448"/>
    </source>
</evidence>
<evidence type="ECO:0000256" key="7">
    <source>
        <dbReference type="PIRNR" id="PIRNR002756"/>
    </source>
</evidence>
<dbReference type="Gene3D" id="3.40.190.10">
    <property type="entry name" value="Periplasmic binding protein-like II"/>
    <property type="match status" value="2"/>
</dbReference>
<dbReference type="InterPro" id="IPR024370">
    <property type="entry name" value="PBP_domain"/>
</dbReference>
<comment type="similarity">
    <text evidence="2 7">Belongs to the PstS family.</text>
</comment>
<dbReference type="PANTHER" id="PTHR42996:SF1">
    <property type="entry name" value="PHOSPHATE-BINDING PROTEIN PSTS"/>
    <property type="match status" value="1"/>
</dbReference>
<evidence type="ECO:0000256" key="3">
    <source>
        <dbReference type="ARBA" id="ARBA00011529"/>
    </source>
</evidence>
<evidence type="ECO:0000256" key="4">
    <source>
        <dbReference type="ARBA" id="ARBA00021889"/>
    </source>
</evidence>
<dbReference type="InterPro" id="IPR050962">
    <property type="entry name" value="Phosphate-bind_PstS"/>
</dbReference>
<evidence type="ECO:0000256" key="6">
    <source>
        <dbReference type="ARBA" id="ARBA00022592"/>
    </source>
</evidence>
<evidence type="ECO:0000256" key="1">
    <source>
        <dbReference type="ARBA" id="ARBA00002841"/>
    </source>
</evidence>
<dbReference type="CDD" id="cd13565">
    <property type="entry name" value="PBP2_PstS"/>
    <property type="match status" value="1"/>
</dbReference>
<dbReference type="GO" id="GO:0035435">
    <property type="term" value="P:phosphate ion transmembrane transport"/>
    <property type="evidence" value="ECO:0007669"/>
    <property type="project" value="InterPro"/>
</dbReference>
<dbReference type="PANTHER" id="PTHR42996">
    <property type="entry name" value="PHOSPHATE-BINDING PROTEIN PSTS"/>
    <property type="match status" value="1"/>
</dbReference>
<dbReference type="PIRSF" id="PIRSF002756">
    <property type="entry name" value="PstS"/>
    <property type="match status" value="1"/>
</dbReference>
<proteinExistence type="inferred from homology"/>
<dbReference type="EMBL" id="CP041742">
    <property type="protein sequence ID" value="QDQ73238.1"/>
    <property type="molecule type" value="Genomic_DNA"/>
</dbReference>
<evidence type="ECO:0000313" key="11">
    <source>
        <dbReference type="Proteomes" id="UP000315891"/>
    </source>
</evidence>
<evidence type="ECO:0000259" key="9">
    <source>
        <dbReference type="Pfam" id="PF12849"/>
    </source>
</evidence>
<keyword evidence="8" id="KW-0732">Signal</keyword>
<sequence length="339" mass="35553">MTFLTKRRIAAAVAGATLAFAAQAATVTGAGSSFVYPVLSKWSAAYSQATGNQINYQSIGSGGGIAQIQAATVDFGASDKPLPASDLKKYGLGQFPVVIGGIVPVVHVPGVAPGAMKLDGNVLAAIFLGNVSKWNDPAIAALNGGLNLPDLKITVVHRSDGSGTTFNFTNYLSKVDADWKAKVGEGTAVQWPAGIGGKGNEGVAAYVKQINGGIGYVEYAYALQNKLAFSRMKNASGNFVQPRDDSFAAAAATADWNSAPDFNVIMTNAPGDTAWPITATTWAIMYKKPKNAAQTKAALDFFKWSFENGQSQAASLDYVPLPDTLVQKIEAYWAQNIKS</sequence>
<accession>A0A516V3Y6</accession>
<comment type="subunit">
    <text evidence="3 7">The complex is composed of two ATP-binding proteins (PstB), two transmembrane proteins (PstC and PstA) and a solute-binding protein (PstS).</text>
</comment>
<protein>
    <recommendedName>
        <fullName evidence="4 7">Phosphate-binding protein PstS</fullName>
    </recommendedName>
</protein>
<dbReference type="NCBIfam" id="NF008171">
    <property type="entry name" value="PRK10918.1"/>
    <property type="match status" value="1"/>
</dbReference>
<evidence type="ECO:0000256" key="2">
    <source>
        <dbReference type="ARBA" id="ARBA00008725"/>
    </source>
</evidence>
<dbReference type="Pfam" id="PF12849">
    <property type="entry name" value="PBP_like_2"/>
    <property type="match status" value="1"/>
</dbReference>
<dbReference type="OrthoDB" id="9801510at2"/>
<reference evidence="10 11" key="1">
    <citation type="submission" date="2019-07" db="EMBL/GenBank/DDBJ databases">
        <title>Lysobacter weifangensis sp. nov., isolated from bensulfuron-methyl contaminated farmland soil.</title>
        <authorList>
            <person name="Zhao H."/>
        </authorList>
    </citation>
    <scope>NUCLEOTIDE SEQUENCE [LARGE SCALE GENOMIC DNA]</scope>
    <source>
        <strain evidence="10 11">CC-Bw-6</strain>
    </source>
</reference>
<organism evidence="10 11">
    <name type="scientific">Pseudoluteimonas lycopersici</name>
    <dbReference type="NCBI Taxonomy" id="1324796"/>
    <lineage>
        <taxon>Bacteria</taxon>
        <taxon>Pseudomonadati</taxon>
        <taxon>Pseudomonadota</taxon>
        <taxon>Gammaproteobacteria</taxon>
        <taxon>Lysobacterales</taxon>
        <taxon>Lysobacteraceae</taxon>
        <taxon>Pseudoluteimonas</taxon>
    </lineage>
</organism>